<dbReference type="SUPFAM" id="SSF47323">
    <property type="entry name" value="Anticodon-binding domain of a subclass of class I aminoacyl-tRNA synthetases"/>
    <property type="match status" value="1"/>
</dbReference>
<keyword evidence="8" id="KW-0963">Cytoplasm</keyword>
<dbReference type="PANTHER" id="PTHR11956">
    <property type="entry name" value="ARGINYL-TRNA SYNTHETASE"/>
    <property type="match status" value="1"/>
</dbReference>
<dbReference type="InterPro" id="IPR008909">
    <property type="entry name" value="DALR_anticod-bd"/>
</dbReference>
<dbReference type="EMBL" id="CP001742">
    <property type="protein sequence ID" value="ADL18748.1"/>
    <property type="molecule type" value="Genomic_DNA"/>
</dbReference>
<sequence length="633" mass="70531">MTRAIVSSSEILSDMLGVDQLVAFRDLMEPVKEEYGDSSFPSIRYSKDPDEVAKILASRLASDYNIHYVDVKNLKGFTNLTFRCGDLVKAVVEWAKNGEELEVPKTSRPLKIVVEHTSANPIHPLHIGHTRNACIGDSLARLLKSRGHSVVTRFYIDDVGRQVSIAALGVKLLGIDVLKESQRLSIKPDSLVGWIYAVTSTTIDLLNAKKAGNSEEAEKLASTLARLKSQDPGNFFDKLYTALSSLENPDAAVADLNNRYEKGLEPEKTLIRSMVQAVLEGFKQSLEILGVSFDFWDWESDLVWSGLVGRLVEEAKGSRYFIKYKDADAIDVPQIISEEIQHDKEALSSIRLPKGFSLPPLILLRSDGTTLYTTRDLAYSILKFSQANADKVINVIGADQRLPQLQLRVALYGLGHRREALNLIHYDYEIVRLTTGSMHGRRGEYVTLDSLLTELSTRALKEVTERNPSMSKEEAMVIARSISVGAIRYFMVHMSASKPLTFSVDKAMNLRESSGPYLQYTYVRAVNILEKHGKVDLNSVDPDKCTEPRRRLLVKALKTPLVIAKAADDLAPEDLVSHLADLADSFNTWYEQDSVIREPDVGAKELKALIVDIVRQSLGIGMSVLGIPTLRRM</sequence>
<proteinExistence type="inferred from homology"/>
<dbReference type="InterPro" id="IPR001278">
    <property type="entry name" value="Arg-tRNA-ligase"/>
</dbReference>
<keyword evidence="2 8" id="KW-0436">Ligase</keyword>
<dbReference type="GO" id="GO:0004814">
    <property type="term" value="F:arginine-tRNA ligase activity"/>
    <property type="evidence" value="ECO:0007669"/>
    <property type="project" value="UniProtKB-UniRule"/>
</dbReference>
<dbReference type="InterPro" id="IPR035684">
    <property type="entry name" value="ArgRS_core"/>
</dbReference>
<keyword evidence="6 8" id="KW-0030">Aminoacyl-tRNA synthetase</keyword>
<dbReference type="HOGENOM" id="CLU_006406_6_1_2"/>
<dbReference type="NCBIfam" id="TIGR00456">
    <property type="entry name" value="argS"/>
    <property type="match status" value="1"/>
</dbReference>
<evidence type="ECO:0000256" key="8">
    <source>
        <dbReference type="HAMAP-Rule" id="MF_00123"/>
    </source>
</evidence>
<dbReference type="AlphaFoldDB" id="D9Q0B0"/>
<name>D9Q0B0_ACIS3</name>
<dbReference type="InterPro" id="IPR014729">
    <property type="entry name" value="Rossmann-like_a/b/a_fold"/>
</dbReference>
<comment type="similarity">
    <text evidence="1 8 9">Belongs to the class-I aminoacyl-tRNA synthetase family.</text>
</comment>
<feature type="domain" description="DALR anticodon binding" evidence="10">
    <location>
        <begin position="518"/>
        <end position="633"/>
    </location>
</feature>
<dbReference type="SUPFAM" id="SSF52374">
    <property type="entry name" value="Nucleotidylyl transferase"/>
    <property type="match status" value="1"/>
</dbReference>
<evidence type="ECO:0000256" key="3">
    <source>
        <dbReference type="ARBA" id="ARBA00022741"/>
    </source>
</evidence>
<dbReference type="PRINTS" id="PR01038">
    <property type="entry name" value="TRNASYNTHARG"/>
</dbReference>
<dbReference type="GO" id="GO:0005524">
    <property type="term" value="F:ATP binding"/>
    <property type="evidence" value="ECO:0007669"/>
    <property type="project" value="UniProtKB-UniRule"/>
</dbReference>
<dbReference type="Gene3D" id="1.10.730.10">
    <property type="entry name" value="Isoleucyl-tRNA Synthetase, Domain 1"/>
    <property type="match status" value="1"/>
</dbReference>
<dbReference type="GO" id="GO:0006420">
    <property type="term" value="P:arginyl-tRNA aminoacylation"/>
    <property type="evidence" value="ECO:0007669"/>
    <property type="project" value="UniProtKB-UniRule"/>
</dbReference>
<keyword evidence="5 8" id="KW-0648">Protein biosynthesis</keyword>
<keyword evidence="4 8" id="KW-0067">ATP-binding</keyword>
<comment type="subcellular location">
    <subcellularLocation>
        <location evidence="8">Cytoplasm</location>
    </subcellularLocation>
</comment>
<dbReference type="SMART" id="SM00836">
    <property type="entry name" value="DALR_1"/>
    <property type="match status" value="1"/>
</dbReference>
<dbReference type="KEGG" id="asc:ASAC_0341"/>
<evidence type="ECO:0000256" key="2">
    <source>
        <dbReference type="ARBA" id="ARBA00022598"/>
    </source>
</evidence>
<keyword evidence="3 8" id="KW-0547">Nucleotide-binding</keyword>
<dbReference type="eggNOG" id="arCOG00487">
    <property type="taxonomic scope" value="Archaea"/>
</dbReference>
<accession>D9Q0B0</accession>
<evidence type="ECO:0000256" key="5">
    <source>
        <dbReference type="ARBA" id="ARBA00022917"/>
    </source>
</evidence>
<dbReference type="InParanoid" id="D9Q0B0"/>
<dbReference type="Pfam" id="PF05746">
    <property type="entry name" value="DALR_1"/>
    <property type="match status" value="1"/>
</dbReference>
<dbReference type="NCBIfam" id="NF002446">
    <property type="entry name" value="PRK01611.3-3"/>
    <property type="match status" value="1"/>
</dbReference>
<evidence type="ECO:0000256" key="7">
    <source>
        <dbReference type="ARBA" id="ARBA00049339"/>
    </source>
</evidence>
<evidence type="ECO:0000256" key="4">
    <source>
        <dbReference type="ARBA" id="ARBA00022840"/>
    </source>
</evidence>
<dbReference type="Proteomes" id="UP000000346">
    <property type="component" value="Chromosome"/>
</dbReference>
<dbReference type="STRING" id="666510.ASAC_0341"/>
<dbReference type="FunCoup" id="D9Q0B0">
    <property type="interactions" value="201"/>
</dbReference>
<dbReference type="HAMAP" id="MF_00123">
    <property type="entry name" value="Arg_tRNA_synth"/>
    <property type="match status" value="1"/>
</dbReference>
<dbReference type="InterPro" id="IPR009080">
    <property type="entry name" value="tRNAsynth_Ia_anticodon-bd"/>
</dbReference>
<feature type="short sequence motif" description="'HIGH' region" evidence="8">
    <location>
        <begin position="119"/>
        <end position="129"/>
    </location>
</feature>
<evidence type="ECO:0000313" key="12">
    <source>
        <dbReference type="Proteomes" id="UP000000346"/>
    </source>
</evidence>
<dbReference type="PANTHER" id="PTHR11956:SF5">
    <property type="entry name" value="ARGININE--TRNA LIGASE, CYTOPLASMIC"/>
    <property type="match status" value="1"/>
</dbReference>
<evidence type="ECO:0000313" key="11">
    <source>
        <dbReference type="EMBL" id="ADL18748.1"/>
    </source>
</evidence>
<protein>
    <recommendedName>
        <fullName evidence="8">Arginine--tRNA ligase</fullName>
        <ecNumber evidence="8">6.1.1.19</ecNumber>
    </recommendedName>
    <alternativeName>
        <fullName evidence="8">Arginyl-tRNA synthetase</fullName>
        <shortName evidence="8">ArgRS</shortName>
    </alternativeName>
</protein>
<comment type="catalytic activity">
    <reaction evidence="7 8">
        <text>tRNA(Arg) + L-arginine + ATP = L-arginyl-tRNA(Arg) + AMP + diphosphate</text>
        <dbReference type="Rhea" id="RHEA:20301"/>
        <dbReference type="Rhea" id="RHEA-COMP:9658"/>
        <dbReference type="Rhea" id="RHEA-COMP:9673"/>
        <dbReference type="ChEBI" id="CHEBI:30616"/>
        <dbReference type="ChEBI" id="CHEBI:32682"/>
        <dbReference type="ChEBI" id="CHEBI:33019"/>
        <dbReference type="ChEBI" id="CHEBI:78442"/>
        <dbReference type="ChEBI" id="CHEBI:78513"/>
        <dbReference type="ChEBI" id="CHEBI:456215"/>
        <dbReference type="EC" id="6.1.1.19"/>
    </reaction>
</comment>
<gene>
    <name evidence="8" type="primary">argS</name>
    <name evidence="11" type="ordered locus">ASAC_0341</name>
</gene>
<dbReference type="GO" id="GO:0005737">
    <property type="term" value="C:cytoplasm"/>
    <property type="evidence" value="ECO:0007669"/>
    <property type="project" value="UniProtKB-SubCell"/>
</dbReference>
<reference evidence="11 12" key="1">
    <citation type="journal article" date="2010" name="Appl. Environ. Microbiol.">
        <title>The genome sequence of the crenarchaeon Acidilobus saccharovorans supports a new order, Acidilobales, and suggests an important ecological role in terrestrial acidic hot springs.</title>
        <authorList>
            <person name="Mardanov A.V."/>
            <person name="Svetlitchnyi V.A."/>
            <person name="Beletsky A.V."/>
            <person name="Prokofeva M.I."/>
            <person name="Bonch-Osmolovskaya E.A."/>
            <person name="Ravin N.V."/>
            <person name="Skryabin K.G."/>
        </authorList>
    </citation>
    <scope>NUCLEOTIDE SEQUENCE [LARGE SCALE GENOMIC DNA]</scope>
    <source>
        <strain evidence="12">DSM 16705 / JCM 18335 / VKM B-2471 / 345-15</strain>
    </source>
</reference>
<evidence type="ECO:0000256" key="9">
    <source>
        <dbReference type="RuleBase" id="RU363038"/>
    </source>
</evidence>
<evidence type="ECO:0000256" key="1">
    <source>
        <dbReference type="ARBA" id="ARBA00005594"/>
    </source>
</evidence>
<evidence type="ECO:0000259" key="10">
    <source>
        <dbReference type="SMART" id="SM00836"/>
    </source>
</evidence>
<dbReference type="EC" id="6.1.1.19" evidence="8"/>
<keyword evidence="12" id="KW-1185">Reference proteome</keyword>
<organism evidence="11 12">
    <name type="scientific">Acidilobus saccharovorans (strain DSM 16705 / JCM 18335 / VKM B-2471 / 345-15)</name>
    <dbReference type="NCBI Taxonomy" id="666510"/>
    <lineage>
        <taxon>Archaea</taxon>
        <taxon>Thermoproteota</taxon>
        <taxon>Thermoprotei</taxon>
        <taxon>Acidilobales</taxon>
        <taxon>Acidilobaceae</taxon>
        <taxon>Acidilobus</taxon>
    </lineage>
</organism>
<evidence type="ECO:0000256" key="6">
    <source>
        <dbReference type="ARBA" id="ARBA00023146"/>
    </source>
</evidence>
<dbReference type="Gene3D" id="3.40.50.620">
    <property type="entry name" value="HUPs"/>
    <property type="match status" value="1"/>
</dbReference>
<dbReference type="Pfam" id="PF00750">
    <property type="entry name" value="tRNA-synt_1d"/>
    <property type="match status" value="2"/>
</dbReference>